<dbReference type="PANTHER" id="PTHR10980:SF60">
    <property type="entry name" value="RHO GDP-DISSOCIATION INHIBITOR 1"/>
    <property type="match status" value="1"/>
</dbReference>
<gene>
    <name evidence="4" type="ORF">HannXRQ_Chr02g0033101</name>
</gene>
<comment type="subcellular location">
    <subcellularLocation>
        <location evidence="1">Cytoplasm</location>
    </subcellularLocation>
</comment>
<dbReference type="SUPFAM" id="SSF81296">
    <property type="entry name" value="E set domains"/>
    <property type="match status" value="1"/>
</dbReference>
<dbReference type="InterPro" id="IPR000406">
    <property type="entry name" value="Rho_GDI"/>
</dbReference>
<dbReference type="Gene3D" id="2.70.50.30">
    <property type="entry name" value="Coagulation Factor XIII, subunit A, domain 1"/>
    <property type="match status" value="1"/>
</dbReference>
<dbReference type="InParanoid" id="A0A251VEF7"/>
<dbReference type="EMBL" id="CM007891">
    <property type="protein sequence ID" value="OTG33292.1"/>
    <property type="molecule type" value="Genomic_DNA"/>
</dbReference>
<keyword evidence="5" id="KW-1185">Reference proteome</keyword>
<dbReference type="Pfam" id="PF02115">
    <property type="entry name" value="Rho_GDI"/>
    <property type="match status" value="1"/>
</dbReference>
<dbReference type="InterPro" id="IPR014756">
    <property type="entry name" value="Ig_E-set"/>
</dbReference>
<dbReference type="PANTHER" id="PTHR10980">
    <property type="entry name" value="RHO GDP-DISSOCIATION INHIBITOR"/>
    <property type="match status" value="1"/>
</dbReference>
<accession>A0A251VEF7</accession>
<protein>
    <submittedName>
        <fullName evidence="4">Putative rho protein GDP-dissociation inhibitor, Immunoglobulin E-set</fullName>
    </submittedName>
</protein>
<evidence type="ECO:0000313" key="5">
    <source>
        <dbReference type="Proteomes" id="UP000215914"/>
    </source>
</evidence>
<dbReference type="AlphaFoldDB" id="A0A251VEF7"/>
<keyword evidence="3" id="KW-0963">Cytoplasm</keyword>
<dbReference type="GO" id="GO:0005829">
    <property type="term" value="C:cytosol"/>
    <property type="evidence" value="ECO:0000318"/>
    <property type="project" value="GO_Central"/>
</dbReference>
<dbReference type="InterPro" id="IPR024792">
    <property type="entry name" value="RhoGDI_dom_sf"/>
</dbReference>
<dbReference type="Proteomes" id="UP000215914">
    <property type="component" value="Chromosome 2"/>
</dbReference>
<sequence length="79" mass="9273">MQLLIYFDFDLKFDNKTKILVDSSKQMLGTFSPQAEPYIHVMTEETTPWGIFARGSYSAKTKCYLELTYTFDIQKEWAT</sequence>
<dbReference type="GO" id="GO:0005094">
    <property type="term" value="F:Rho GDP-dissociation inhibitor activity"/>
    <property type="evidence" value="ECO:0000318"/>
    <property type="project" value="GO_Central"/>
</dbReference>
<organism evidence="4 5">
    <name type="scientific">Helianthus annuus</name>
    <name type="common">Common sunflower</name>
    <dbReference type="NCBI Taxonomy" id="4232"/>
    <lineage>
        <taxon>Eukaryota</taxon>
        <taxon>Viridiplantae</taxon>
        <taxon>Streptophyta</taxon>
        <taxon>Embryophyta</taxon>
        <taxon>Tracheophyta</taxon>
        <taxon>Spermatophyta</taxon>
        <taxon>Magnoliopsida</taxon>
        <taxon>eudicotyledons</taxon>
        <taxon>Gunneridae</taxon>
        <taxon>Pentapetalae</taxon>
        <taxon>asterids</taxon>
        <taxon>campanulids</taxon>
        <taxon>Asterales</taxon>
        <taxon>Asteraceae</taxon>
        <taxon>Asteroideae</taxon>
        <taxon>Heliantheae alliance</taxon>
        <taxon>Heliantheae</taxon>
        <taxon>Helianthus</taxon>
    </lineage>
</organism>
<dbReference type="GO" id="GO:0016020">
    <property type="term" value="C:membrane"/>
    <property type="evidence" value="ECO:0000318"/>
    <property type="project" value="GO_Central"/>
</dbReference>
<comment type="similarity">
    <text evidence="2">Belongs to the Rho GDI family.</text>
</comment>
<dbReference type="STRING" id="4232.A0A251VEF7"/>
<evidence type="ECO:0000256" key="3">
    <source>
        <dbReference type="ARBA" id="ARBA00022490"/>
    </source>
</evidence>
<evidence type="ECO:0000313" key="4">
    <source>
        <dbReference type="EMBL" id="OTG33292.1"/>
    </source>
</evidence>
<evidence type="ECO:0000256" key="1">
    <source>
        <dbReference type="ARBA" id="ARBA00004496"/>
    </source>
</evidence>
<name>A0A251VEF7_HELAN</name>
<reference evidence="5" key="1">
    <citation type="journal article" date="2017" name="Nature">
        <title>The sunflower genome provides insights into oil metabolism, flowering and Asterid evolution.</title>
        <authorList>
            <person name="Badouin H."/>
            <person name="Gouzy J."/>
            <person name="Grassa C.J."/>
            <person name="Murat F."/>
            <person name="Staton S.E."/>
            <person name="Cottret L."/>
            <person name="Lelandais-Briere C."/>
            <person name="Owens G.L."/>
            <person name="Carrere S."/>
            <person name="Mayjonade B."/>
            <person name="Legrand L."/>
            <person name="Gill N."/>
            <person name="Kane N.C."/>
            <person name="Bowers J.E."/>
            <person name="Hubner S."/>
            <person name="Bellec A."/>
            <person name="Berard A."/>
            <person name="Berges H."/>
            <person name="Blanchet N."/>
            <person name="Boniface M.C."/>
            <person name="Brunel D."/>
            <person name="Catrice O."/>
            <person name="Chaidir N."/>
            <person name="Claudel C."/>
            <person name="Donnadieu C."/>
            <person name="Faraut T."/>
            <person name="Fievet G."/>
            <person name="Helmstetter N."/>
            <person name="King M."/>
            <person name="Knapp S.J."/>
            <person name="Lai Z."/>
            <person name="Le Paslier M.C."/>
            <person name="Lippi Y."/>
            <person name="Lorenzon L."/>
            <person name="Mandel J.R."/>
            <person name="Marage G."/>
            <person name="Marchand G."/>
            <person name="Marquand E."/>
            <person name="Bret-Mestries E."/>
            <person name="Morien E."/>
            <person name="Nambeesan S."/>
            <person name="Nguyen T."/>
            <person name="Pegot-Espagnet P."/>
            <person name="Pouilly N."/>
            <person name="Raftis F."/>
            <person name="Sallet E."/>
            <person name="Schiex T."/>
            <person name="Thomas J."/>
            <person name="Vandecasteele C."/>
            <person name="Vares D."/>
            <person name="Vear F."/>
            <person name="Vautrin S."/>
            <person name="Crespi M."/>
            <person name="Mangin B."/>
            <person name="Burke J.M."/>
            <person name="Salse J."/>
            <person name="Munos S."/>
            <person name="Vincourt P."/>
            <person name="Rieseberg L.H."/>
            <person name="Langlade N.B."/>
        </authorList>
    </citation>
    <scope>NUCLEOTIDE SEQUENCE [LARGE SCALE GENOMIC DNA]</scope>
    <source>
        <strain evidence="5">cv. SF193</strain>
    </source>
</reference>
<evidence type="ECO:0000256" key="2">
    <source>
        <dbReference type="ARBA" id="ARBA00009758"/>
    </source>
</evidence>
<proteinExistence type="inferred from homology"/>
<dbReference type="GO" id="GO:0007266">
    <property type="term" value="P:Rho protein signal transduction"/>
    <property type="evidence" value="ECO:0000318"/>
    <property type="project" value="GO_Central"/>
</dbReference>